<dbReference type="InterPro" id="IPR007685">
    <property type="entry name" value="RelA_SpoT"/>
</dbReference>
<evidence type="ECO:0000256" key="5">
    <source>
        <dbReference type="ARBA" id="ARBA00022980"/>
    </source>
</evidence>
<evidence type="ECO:0000256" key="3">
    <source>
        <dbReference type="ARBA" id="ARBA00022723"/>
    </source>
</evidence>
<gene>
    <name evidence="8" type="ORF">PECAL_4P24640</name>
</gene>
<evidence type="ECO:0000259" key="7">
    <source>
        <dbReference type="SMART" id="SM00954"/>
    </source>
</evidence>
<dbReference type="GO" id="GO:0008270">
    <property type="term" value="F:zinc ion binding"/>
    <property type="evidence" value="ECO:0007669"/>
    <property type="project" value="InterPro"/>
</dbReference>
<proteinExistence type="inferred from homology"/>
<dbReference type="CDD" id="cd05399">
    <property type="entry name" value="NT_Rel-Spo_like"/>
    <property type="match status" value="1"/>
</dbReference>
<dbReference type="Proteomes" id="UP000789595">
    <property type="component" value="Unassembled WGS sequence"/>
</dbReference>
<dbReference type="InterPro" id="IPR043140">
    <property type="entry name" value="Ribosomal_uS14_sf"/>
</dbReference>
<dbReference type="InterPro" id="IPR001209">
    <property type="entry name" value="Ribosomal_uS14"/>
</dbReference>
<dbReference type="InterPro" id="IPR023676">
    <property type="entry name" value="Ribosomal_uS14_arc"/>
</dbReference>
<dbReference type="NCBIfam" id="NF004424">
    <property type="entry name" value="PRK05766.1"/>
    <property type="match status" value="1"/>
</dbReference>
<dbReference type="AlphaFoldDB" id="A0A8J2SQB9"/>
<keyword evidence="4" id="KW-0862">Zinc</keyword>
<dbReference type="InterPro" id="IPR018271">
    <property type="entry name" value="Ribosomal_uS14_CS"/>
</dbReference>
<dbReference type="GO" id="GO:0006412">
    <property type="term" value="P:translation"/>
    <property type="evidence" value="ECO:0007669"/>
    <property type="project" value="InterPro"/>
</dbReference>
<dbReference type="GO" id="GO:0015969">
    <property type="term" value="P:guanosine tetraphosphate metabolic process"/>
    <property type="evidence" value="ECO:0007669"/>
    <property type="project" value="InterPro"/>
</dbReference>
<dbReference type="EMBL" id="CAKKNE010000004">
    <property type="protein sequence ID" value="CAH0375141.1"/>
    <property type="molecule type" value="Genomic_DNA"/>
</dbReference>
<dbReference type="GO" id="GO:0003723">
    <property type="term" value="F:RNA binding"/>
    <property type="evidence" value="ECO:0007669"/>
    <property type="project" value="InterPro"/>
</dbReference>
<dbReference type="Gene3D" id="4.10.830.10">
    <property type="entry name" value="30s Ribosomal Protein S14, Chain N"/>
    <property type="match status" value="1"/>
</dbReference>
<dbReference type="HAMAP" id="MF_01364_A">
    <property type="entry name" value="Ribosomal_uS14_2_A"/>
    <property type="match status" value="1"/>
</dbReference>
<dbReference type="InterPro" id="IPR039744">
    <property type="entry name" value="RIbosomal_uS14_euk_arc"/>
</dbReference>
<evidence type="ECO:0000256" key="4">
    <source>
        <dbReference type="ARBA" id="ARBA00022833"/>
    </source>
</evidence>
<keyword evidence="3" id="KW-0479">Metal-binding</keyword>
<dbReference type="PROSITE" id="PS00527">
    <property type="entry name" value="RIBOSOMAL_S14"/>
    <property type="match status" value="1"/>
</dbReference>
<dbReference type="GO" id="GO:0015935">
    <property type="term" value="C:small ribosomal subunit"/>
    <property type="evidence" value="ECO:0007669"/>
    <property type="project" value="InterPro"/>
</dbReference>
<dbReference type="SUPFAM" id="SSF81301">
    <property type="entry name" value="Nucleotidyltransferase"/>
    <property type="match status" value="1"/>
</dbReference>
<dbReference type="SMART" id="SM00954">
    <property type="entry name" value="RelA_SpoT"/>
    <property type="match status" value="1"/>
</dbReference>
<organism evidence="8 9">
    <name type="scientific">Pelagomonas calceolata</name>
    <dbReference type="NCBI Taxonomy" id="35677"/>
    <lineage>
        <taxon>Eukaryota</taxon>
        <taxon>Sar</taxon>
        <taxon>Stramenopiles</taxon>
        <taxon>Ochrophyta</taxon>
        <taxon>Pelagophyceae</taxon>
        <taxon>Pelagomonadales</taxon>
        <taxon>Pelagomonadaceae</taxon>
        <taxon>Pelagomonas</taxon>
    </lineage>
</organism>
<protein>
    <recommendedName>
        <fullName evidence="7">RelA/SpoT domain-containing protein</fullName>
    </recommendedName>
</protein>
<comment type="caution">
    <text evidence="8">The sequence shown here is derived from an EMBL/GenBank/DDBJ whole genome shotgun (WGS) entry which is preliminary data.</text>
</comment>
<dbReference type="OrthoDB" id="10252683at2759"/>
<keyword evidence="9" id="KW-1185">Reference proteome</keyword>
<dbReference type="GO" id="GO:0003735">
    <property type="term" value="F:structural constituent of ribosome"/>
    <property type="evidence" value="ECO:0007669"/>
    <property type="project" value="InterPro"/>
</dbReference>
<reference evidence="8" key="1">
    <citation type="submission" date="2021-11" db="EMBL/GenBank/DDBJ databases">
        <authorList>
            <consortium name="Genoscope - CEA"/>
            <person name="William W."/>
        </authorList>
    </citation>
    <scope>NUCLEOTIDE SEQUENCE</scope>
</reference>
<comment type="similarity">
    <text evidence="2">Belongs to the universal ribosomal protein uS14 family.</text>
</comment>
<evidence type="ECO:0000256" key="1">
    <source>
        <dbReference type="ARBA" id="ARBA00001947"/>
    </source>
</evidence>
<evidence type="ECO:0000313" key="9">
    <source>
        <dbReference type="Proteomes" id="UP000789595"/>
    </source>
</evidence>
<dbReference type="FunFam" id="4.10.830.10:FF:000002">
    <property type="entry name" value="40S ribosomal protein S29"/>
    <property type="match status" value="1"/>
</dbReference>
<dbReference type="Pfam" id="PF00253">
    <property type="entry name" value="Ribosomal_S14"/>
    <property type="match status" value="1"/>
</dbReference>
<dbReference type="PANTHER" id="PTHR21262">
    <property type="entry name" value="GUANOSINE-3',5'-BIS DIPHOSPHATE 3'-PYROPHOSPHOHYDROLASE"/>
    <property type="match status" value="1"/>
</dbReference>
<keyword evidence="6" id="KW-0687">Ribonucleoprotein</keyword>
<dbReference type="Pfam" id="PF04607">
    <property type="entry name" value="RelA_SpoT"/>
    <property type="match status" value="1"/>
</dbReference>
<name>A0A8J2SQB9_9STRA</name>
<evidence type="ECO:0000256" key="2">
    <source>
        <dbReference type="ARBA" id="ARBA00009083"/>
    </source>
</evidence>
<dbReference type="Gene3D" id="3.30.460.10">
    <property type="entry name" value="Beta Polymerase, domain 2"/>
    <property type="match status" value="1"/>
</dbReference>
<sequence length="328" mass="35244">MGAKALINSHPKKFGKGGRRCRVCGNQQAIIRKYNMNICRQCFRTYAKDIGFVKNPPAAPSMTCAVCARVQTRPKRASRLGRSGKGRRGGPIKAVVAAYALTSASALSAAPVRRAAPVKNSDEVPAAVSRRSHLTTSVTAPVAAAVGAKGLVAVAQDLAARRAGDVVVLDRVTRHVNDLFAEDEVLATAASFSILTRIKSAWSANEKLTAKGLDHVNSLRDIAGVRVVVDEGPQLIDEEAGYALCYRVLRRLATSPYVREVTDLKDYVRAPKPNGYRSLHATIVPTSSRLPRFEIQVRTRAMDNVAIHGSAAHRAYKLASAGRVADVV</sequence>
<keyword evidence="5" id="KW-0689">Ribosomal protein</keyword>
<dbReference type="PANTHER" id="PTHR21262:SF31">
    <property type="entry name" value="GTP PYROPHOSPHOKINASE"/>
    <property type="match status" value="1"/>
</dbReference>
<evidence type="ECO:0000256" key="6">
    <source>
        <dbReference type="ARBA" id="ARBA00023274"/>
    </source>
</evidence>
<evidence type="ECO:0000313" key="8">
    <source>
        <dbReference type="EMBL" id="CAH0375141.1"/>
    </source>
</evidence>
<accession>A0A8J2SQB9</accession>
<comment type="cofactor">
    <cofactor evidence="1">
        <name>Zn(2+)</name>
        <dbReference type="ChEBI" id="CHEBI:29105"/>
    </cofactor>
</comment>
<dbReference type="InterPro" id="IPR043519">
    <property type="entry name" value="NT_sf"/>
</dbReference>
<feature type="domain" description="RelA/SpoT" evidence="7">
    <location>
        <begin position="196"/>
        <end position="320"/>
    </location>
</feature>